<accession>A0A6N7ENB8</accession>
<keyword evidence="3" id="KW-1185">Reference proteome</keyword>
<evidence type="ECO:0000313" key="3">
    <source>
        <dbReference type="Proteomes" id="UP000437709"/>
    </source>
</evidence>
<dbReference type="InterPro" id="IPR036165">
    <property type="entry name" value="YefM-like_sf"/>
</dbReference>
<dbReference type="EMBL" id="WHPC01000017">
    <property type="protein sequence ID" value="MPV36704.1"/>
    <property type="molecule type" value="Genomic_DNA"/>
</dbReference>
<dbReference type="Gene3D" id="3.40.1620.10">
    <property type="entry name" value="YefM-like domain"/>
    <property type="match status" value="1"/>
</dbReference>
<evidence type="ECO:0000313" key="2">
    <source>
        <dbReference type="EMBL" id="MPV36704.1"/>
    </source>
</evidence>
<reference evidence="2 3" key="1">
    <citation type="submission" date="2019-10" db="EMBL/GenBank/DDBJ databases">
        <title>Georgenia wutianyii sp. nov. and Georgenia yuyongxinii sp. nov. isolated from plateau pika (Ochotona curzoniae) in the Qinghai-Tibet plateau of China.</title>
        <authorList>
            <person name="Tian Z."/>
        </authorList>
    </citation>
    <scope>NUCLEOTIDE SEQUENCE [LARGE SCALE GENOMIC DNA]</scope>
    <source>
        <strain evidence="2 3">JCM 19765</strain>
    </source>
</reference>
<gene>
    <name evidence="2" type="ORF">GB881_06475</name>
</gene>
<organism evidence="2 3">
    <name type="scientific">Georgenia subflava</name>
    <dbReference type="NCBI Taxonomy" id="1622177"/>
    <lineage>
        <taxon>Bacteria</taxon>
        <taxon>Bacillati</taxon>
        <taxon>Actinomycetota</taxon>
        <taxon>Actinomycetes</taxon>
        <taxon>Micrococcales</taxon>
        <taxon>Bogoriellaceae</taxon>
        <taxon>Georgenia</taxon>
    </lineage>
</organism>
<evidence type="ECO:0000256" key="1">
    <source>
        <dbReference type="ARBA" id="ARBA00009981"/>
    </source>
</evidence>
<proteinExistence type="inferred from homology"/>
<name>A0A6N7ENB8_9MICO</name>
<dbReference type="AlphaFoldDB" id="A0A6N7ENB8"/>
<dbReference type="RefSeq" id="WP_152194846.1">
    <property type="nucleotide sequence ID" value="NZ_VUKD01000002.1"/>
</dbReference>
<sequence length="76" mass="8344">MDQAMREVTLTEALARLHVLVHHVLVHEVETTREPIAITRSGRRAAVLMAALDYLGPAGEAPPDFGGPHWADQRGH</sequence>
<dbReference type="NCBIfam" id="TIGR01552">
    <property type="entry name" value="phd_fam"/>
    <property type="match status" value="1"/>
</dbReference>
<dbReference type="Proteomes" id="UP000437709">
    <property type="component" value="Unassembled WGS sequence"/>
</dbReference>
<comment type="caution">
    <text evidence="2">The sequence shown here is derived from an EMBL/GenBank/DDBJ whole genome shotgun (WGS) entry which is preliminary data.</text>
</comment>
<dbReference type="SUPFAM" id="SSF143120">
    <property type="entry name" value="YefM-like"/>
    <property type="match status" value="1"/>
</dbReference>
<protein>
    <submittedName>
        <fullName evidence="2">Type II toxin-antitoxin system prevent-host-death family antitoxin</fullName>
    </submittedName>
</protein>
<comment type="similarity">
    <text evidence="1">Belongs to the phD/YefM antitoxin family.</text>
</comment>